<dbReference type="Proteomes" id="UP000032180">
    <property type="component" value="Chromosome 9"/>
</dbReference>
<reference evidence="2" key="3">
    <citation type="submission" date="2015-04" db="UniProtKB">
        <authorList>
            <consortium name="EnsemblPlants"/>
        </authorList>
    </citation>
    <scope>IDENTIFICATION</scope>
</reference>
<dbReference type="HOGENOM" id="CLU_3071576_0_0_1"/>
<protein>
    <submittedName>
        <fullName evidence="2">Uncharacterized protein</fullName>
    </submittedName>
</protein>
<evidence type="ECO:0000313" key="3">
    <source>
        <dbReference type="Proteomes" id="UP000032180"/>
    </source>
</evidence>
<organism evidence="2 3">
    <name type="scientific">Leersia perrieri</name>
    <dbReference type="NCBI Taxonomy" id="77586"/>
    <lineage>
        <taxon>Eukaryota</taxon>
        <taxon>Viridiplantae</taxon>
        <taxon>Streptophyta</taxon>
        <taxon>Embryophyta</taxon>
        <taxon>Tracheophyta</taxon>
        <taxon>Spermatophyta</taxon>
        <taxon>Magnoliopsida</taxon>
        <taxon>Liliopsida</taxon>
        <taxon>Poales</taxon>
        <taxon>Poaceae</taxon>
        <taxon>BOP clade</taxon>
        <taxon>Oryzoideae</taxon>
        <taxon>Oryzeae</taxon>
        <taxon>Oryzinae</taxon>
        <taxon>Leersia</taxon>
    </lineage>
</organism>
<name>A0A0D9XBC7_9ORYZ</name>
<keyword evidence="3" id="KW-1185">Reference proteome</keyword>
<evidence type="ECO:0000256" key="1">
    <source>
        <dbReference type="SAM" id="MobiDB-lite"/>
    </source>
</evidence>
<reference evidence="3" key="2">
    <citation type="submission" date="2013-12" db="EMBL/GenBank/DDBJ databases">
        <authorList>
            <person name="Yu Y."/>
            <person name="Lee S."/>
            <person name="de Baynast K."/>
            <person name="Wissotski M."/>
            <person name="Liu L."/>
            <person name="Talag J."/>
            <person name="Goicoechea J."/>
            <person name="Angelova A."/>
            <person name="Jetty R."/>
            <person name="Kudrna D."/>
            <person name="Golser W."/>
            <person name="Rivera L."/>
            <person name="Zhang J."/>
            <person name="Wing R."/>
        </authorList>
    </citation>
    <scope>NUCLEOTIDE SEQUENCE</scope>
</reference>
<feature type="region of interest" description="Disordered" evidence="1">
    <location>
        <begin position="1"/>
        <end position="53"/>
    </location>
</feature>
<evidence type="ECO:0000313" key="2">
    <source>
        <dbReference type="EnsemblPlants" id="LPERR09G00770.1"/>
    </source>
</evidence>
<proteinExistence type="predicted"/>
<dbReference type="AlphaFoldDB" id="A0A0D9XBC7"/>
<accession>A0A0D9XBC7</accession>
<dbReference type="EnsemblPlants" id="LPERR09G00770.1">
    <property type="protein sequence ID" value="LPERR09G00770.1"/>
    <property type="gene ID" value="LPERR09G00770"/>
</dbReference>
<reference evidence="2 3" key="1">
    <citation type="submission" date="2012-08" db="EMBL/GenBank/DDBJ databases">
        <title>Oryza genome evolution.</title>
        <authorList>
            <person name="Wing R.A."/>
        </authorList>
    </citation>
    <scope>NUCLEOTIDE SEQUENCE</scope>
</reference>
<sequence length="53" mass="5726">MADFAMVGPYPLSSSHPGAPCEDLNLSRKDHGHADPYFSTVKEESVKPMHSGP</sequence>
<feature type="compositionally biased region" description="Basic and acidic residues" evidence="1">
    <location>
        <begin position="25"/>
        <end position="34"/>
    </location>
</feature>
<dbReference type="Gramene" id="LPERR09G00770.1">
    <property type="protein sequence ID" value="LPERR09G00770.1"/>
    <property type="gene ID" value="LPERR09G00770"/>
</dbReference>